<keyword evidence="2" id="KW-1185">Reference proteome</keyword>
<sequence>MMMLSPICFEISANAYVTVARAHLMPSVVGDAVGGLLTGLAICRTRCYKPMAIIGFDHSVRPRASTLARTHGLS</sequence>
<protein>
    <submittedName>
        <fullName evidence="1">Uncharacterized protein</fullName>
    </submittedName>
</protein>
<gene>
    <name evidence="1" type="ORF">BJ878DRAFT_497153</name>
</gene>
<dbReference type="EMBL" id="MU253805">
    <property type="protein sequence ID" value="KAG9246416.1"/>
    <property type="molecule type" value="Genomic_DNA"/>
</dbReference>
<reference evidence="1" key="1">
    <citation type="journal article" date="2021" name="IMA Fungus">
        <title>Genomic characterization of three marine fungi, including Emericellopsis atlantica sp. nov. with signatures of a generalist lifestyle and marine biomass degradation.</title>
        <authorList>
            <person name="Hagestad O.C."/>
            <person name="Hou L."/>
            <person name="Andersen J.H."/>
            <person name="Hansen E.H."/>
            <person name="Altermark B."/>
            <person name="Li C."/>
            <person name="Kuhnert E."/>
            <person name="Cox R.J."/>
            <person name="Crous P.W."/>
            <person name="Spatafora J.W."/>
            <person name="Lail K."/>
            <person name="Amirebrahimi M."/>
            <person name="Lipzen A."/>
            <person name="Pangilinan J."/>
            <person name="Andreopoulos W."/>
            <person name="Hayes R.D."/>
            <person name="Ng V."/>
            <person name="Grigoriev I.V."/>
            <person name="Jackson S.A."/>
            <person name="Sutton T.D.S."/>
            <person name="Dobson A.D.W."/>
            <person name="Rama T."/>
        </authorList>
    </citation>
    <scope>NUCLEOTIDE SEQUENCE</scope>
    <source>
        <strain evidence="1">TRa3180A</strain>
    </source>
</reference>
<proteinExistence type="predicted"/>
<comment type="caution">
    <text evidence="1">The sequence shown here is derived from an EMBL/GenBank/DDBJ whole genome shotgun (WGS) entry which is preliminary data.</text>
</comment>
<dbReference type="OrthoDB" id="6770063at2759"/>
<evidence type="ECO:0000313" key="1">
    <source>
        <dbReference type="EMBL" id="KAG9246416.1"/>
    </source>
</evidence>
<evidence type="ECO:0000313" key="2">
    <source>
        <dbReference type="Proteomes" id="UP000887226"/>
    </source>
</evidence>
<name>A0A9P7Z6Y3_9HELO</name>
<accession>A0A9P7Z6Y3</accession>
<dbReference type="Proteomes" id="UP000887226">
    <property type="component" value="Unassembled WGS sequence"/>
</dbReference>
<dbReference type="AlphaFoldDB" id="A0A9P7Z6Y3"/>
<organism evidence="1 2">
    <name type="scientific">Calycina marina</name>
    <dbReference type="NCBI Taxonomy" id="1763456"/>
    <lineage>
        <taxon>Eukaryota</taxon>
        <taxon>Fungi</taxon>
        <taxon>Dikarya</taxon>
        <taxon>Ascomycota</taxon>
        <taxon>Pezizomycotina</taxon>
        <taxon>Leotiomycetes</taxon>
        <taxon>Helotiales</taxon>
        <taxon>Pezizellaceae</taxon>
        <taxon>Calycina</taxon>
    </lineage>
</organism>